<keyword evidence="3" id="KW-1185">Reference proteome</keyword>
<dbReference type="Proteomes" id="UP000094025">
    <property type="component" value="Unassembled WGS sequence"/>
</dbReference>
<evidence type="ECO:0000313" key="2">
    <source>
        <dbReference type="EMBL" id="OAP35321.1"/>
    </source>
</evidence>
<feature type="signal peptide" evidence="1">
    <location>
        <begin position="1"/>
        <end position="29"/>
    </location>
</feature>
<dbReference type="EMBL" id="LPUX01000067">
    <property type="protein sequence ID" value="OAP35321.1"/>
    <property type="molecule type" value="Genomic_DNA"/>
</dbReference>
<sequence length="119" mass="12317">MKRWSARQLIPLLLAVFVAAGMSLSAAQASVMTAKMTTMAEMDMSSEAGCLDCPAYSPDSGMKAMACGVVCAAPVLAALPTALPLPSCETAVSLPPREALLHGRALPPEPYPPRTSDIA</sequence>
<organism evidence="2 3">
    <name type="scientific">Sinorhizobium glycinis</name>
    <dbReference type="NCBI Taxonomy" id="1472378"/>
    <lineage>
        <taxon>Bacteria</taxon>
        <taxon>Pseudomonadati</taxon>
        <taxon>Pseudomonadota</taxon>
        <taxon>Alphaproteobacteria</taxon>
        <taxon>Hyphomicrobiales</taxon>
        <taxon>Rhizobiaceae</taxon>
        <taxon>Sinorhizobium/Ensifer group</taxon>
        <taxon>Sinorhizobium</taxon>
    </lineage>
</organism>
<gene>
    <name evidence="2" type="ORF">AU381_25960</name>
</gene>
<dbReference type="OrthoDB" id="8083311at2"/>
<reference evidence="2 3" key="1">
    <citation type="journal article" date="2016" name="Int. J. Syst. Evol. Microbiol.">
        <title>Ensifer glycinis sp. nov., an novel rhizobial species associated with Glycine spp.</title>
        <authorList>
            <person name="Yan H."/>
            <person name="Yan J."/>
            <person name="Sui X.H."/>
            <person name="Wang E.T."/>
            <person name="Chen W.X."/>
            <person name="Zhang X.X."/>
            <person name="Chen W.F."/>
        </authorList>
    </citation>
    <scope>NUCLEOTIDE SEQUENCE [LARGE SCALE GENOMIC DNA]</scope>
    <source>
        <strain evidence="2 3">CCBAU 23380</strain>
    </source>
</reference>
<name>A0A178XJC4_9HYPH</name>
<evidence type="ECO:0000256" key="1">
    <source>
        <dbReference type="SAM" id="SignalP"/>
    </source>
</evidence>
<evidence type="ECO:0000313" key="3">
    <source>
        <dbReference type="Proteomes" id="UP000094025"/>
    </source>
</evidence>
<protein>
    <submittedName>
        <fullName evidence="2">Uncharacterized protein</fullName>
    </submittedName>
</protein>
<proteinExistence type="predicted"/>
<dbReference type="AlphaFoldDB" id="A0A178XJC4"/>
<accession>A0A178XJC4</accession>
<comment type="caution">
    <text evidence="2">The sequence shown here is derived from an EMBL/GenBank/DDBJ whole genome shotgun (WGS) entry which is preliminary data.</text>
</comment>
<keyword evidence="1" id="KW-0732">Signal</keyword>
<feature type="chain" id="PRO_5008096931" evidence="1">
    <location>
        <begin position="30"/>
        <end position="119"/>
    </location>
</feature>
<dbReference type="STRING" id="1472378.AU381_25960"/>